<protein>
    <submittedName>
        <fullName evidence="1">Uncharacterized protein</fullName>
    </submittedName>
</protein>
<keyword evidence="2" id="KW-1185">Reference proteome</keyword>
<dbReference type="AlphaFoldDB" id="A0A2J6RXS4"/>
<evidence type="ECO:0000313" key="2">
    <source>
        <dbReference type="Proteomes" id="UP000235786"/>
    </source>
</evidence>
<proteinExistence type="predicted"/>
<name>A0A2J6RXS4_HYAVF</name>
<evidence type="ECO:0000313" key="1">
    <source>
        <dbReference type="EMBL" id="PMD43316.1"/>
    </source>
</evidence>
<dbReference type="Proteomes" id="UP000235786">
    <property type="component" value="Unassembled WGS sequence"/>
</dbReference>
<reference evidence="1 2" key="1">
    <citation type="submission" date="2016-04" db="EMBL/GenBank/DDBJ databases">
        <title>A degradative enzymes factory behind the ericoid mycorrhizal symbiosis.</title>
        <authorList>
            <consortium name="DOE Joint Genome Institute"/>
            <person name="Martino E."/>
            <person name="Morin E."/>
            <person name="Grelet G."/>
            <person name="Kuo A."/>
            <person name="Kohler A."/>
            <person name="Daghino S."/>
            <person name="Barry K."/>
            <person name="Choi C."/>
            <person name="Cichocki N."/>
            <person name="Clum A."/>
            <person name="Copeland A."/>
            <person name="Hainaut M."/>
            <person name="Haridas S."/>
            <person name="Labutti K."/>
            <person name="Lindquist E."/>
            <person name="Lipzen A."/>
            <person name="Khouja H.-R."/>
            <person name="Murat C."/>
            <person name="Ohm R."/>
            <person name="Olson A."/>
            <person name="Spatafora J."/>
            <person name="Veneault-Fourrey C."/>
            <person name="Henrissat B."/>
            <person name="Grigoriev I."/>
            <person name="Martin F."/>
            <person name="Perotto S."/>
        </authorList>
    </citation>
    <scope>NUCLEOTIDE SEQUENCE [LARGE SCALE GENOMIC DNA]</scope>
    <source>
        <strain evidence="1 2">F</strain>
    </source>
</reference>
<sequence length="72" mass="8100">MSLLLSVLGRKAKDAYSPVLALLLGRFRKARASLVAQFAWPPFLAQLRSAHFLQMFKKRLPDDDLSGPIRGF</sequence>
<accession>A0A2J6RXS4</accession>
<organism evidence="1 2">
    <name type="scientific">Hyaloscypha variabilis (strain UAMH 11265 / GT02V1 / F)</name>
    <name type="common">Meliniomyces variabilis</name>
    <dbReference type="NCBI Taxonomy" id="1149755"/>
    <lineage>
        <taxon>Eukaryota</taxon>
        <taxon>Fungi</taxon>
        <taxon>Dikarya</taxon>
        <taxon>Ascomycota</taxon>
        <taxon>Pezizomycotina</taxon>
        <taxon>Leotiomycetes</taxon>
        <taxon>Helotiales</taxon>
        <taxon>Hyaloscyphaceae</taxon>
        <taxon>Hyaloscypha</taxon>
        <taxon>Hyaloscypha variabilis</taxon>
    </lineage>
</organism>
<gene>
    <name evidence="1" type="ORF">L207DRAFT_509826</name>
</gene>
<dbReference type="EMBL" id="KZ613942">
    <property type="protein sequence ID" value="PMD43316.1"/>
    <property type="molecule type" value="Genomic_DNA"/>
</dbReference>